<feature type="region of interest" description="Disordered" evidence="1">
    <location>
        <begin position="66"/>
        <end position="104"/>
    </location>
</feature>
<evidence type="ECO:0000256" key="1">
    <source>
        <dbReference type="SAM" id="MobiDB-lite"/>
    </source>
</evidence>
<protein>
    <submittedName>
        <fullName evidence="2">Uncharacterized protein</fullName>
    </submittedName>
</protein>
<dbReference type="AlphaFoldDB" id="A0A9D4N1W8"/>
<evidence type="ECO:0000313" key="2">
    <source>
        <dbReference type="EMBL" id="KAH3888153.1"/>
    </source>
</evidence>
<feature type="region of interest" description="Disordered" evidence="1">
    <location>
        <begin position="1"/>
        <end position="50"/>
    </location>
</feature>
<comment type="caution">
    <text evidence="2">The sequence shown here is derived from an EMBL/GenBank/DDBJ whole genome shotgun (WGS) entry which is preliminary data.</text>
</comment>
<dbReference type="EMBL" id="JAIWYP010000001">
    <property type="protein sequence ID" value="KAH3888153.1"/>
    <property type="molecule type" value="Genomic_DNA"/>
</dbReference>
<organism evidence="2 3">
    <name type="scientific">Dreissena polymorpha</name>
    <name type="common">Zebra mussel</name>
    <name type="synonym">Mytilus polymorpha</name>
    <dbReference type="NCBI Taxonomy" id="45954"/>
    <lineage>
        <taxon>Eukaryota</taxon>
        <taxon>Metazoa</taxon>
        <taxon>Spiralia</taxon>
        <taxon>Lophotrochozoa</taxon>
        <taxon>Mollusca</taxon>
        <taxon>Bivalvia</taxon>
        <taxon>Autobranchia</taxon>
        <taxon>Heteroconchia</taxon>
        <taxon>Euheterodonta</taxon>
        <taxon>Imparidentia</taxon>
        <taxon>Neoheterodontei</taxon>
        <taxon>Myida</taxon>
        <taxon>Dreissenoidea</taxon>
        <taxon>Dreissenidae</taxon>
        <taxon>Dreissena</taxon>
    </lineage>
</organism>
<reference evidence="2" key="1">
    <citation type="journal article" date="2019" name="bioRxiv">
        <title>The Genome of the Zebra Mussel, Dreissena polymorpha: A Resource for Invasive Species Research.</title>
        <authorList>
            <person name="McCartney M.A."/>
            <person name="Auch B."/>
            <person name="Kono T."/>
            <person name="Mallez S."/>
            <person name="Zhang Y."/>
            <person name="Obille A."/>
            <person name="Becker A."/>
            <person name="Abrahante J.E."/>
            <person name="Garbe J."/>
            <person name="Badalamenti J.P."/>
            <person name="Herman A."/>
            <person name="Mangelson H."/>
            <person name="Liachko I."/>
            <person name="Sullivan S."/>
            <person name="Sone E.D."/>
            <person name="Koren S."/>
            <person name="Silverstein K.A.T."/>
            <person name="Beckman K.B."/>
            <person name="Gohl D.M."/>
        </authorList>
    </citation>
    <scope>NUCLEOTIDE SEQUENCE</scope>
    <source>
        <strain evidence="2">Duluth1</strain>
        <tissue evidence="2">Whole animal</tissue>
    </source>
</reference>
<reference evidence="2" key="2">
    <citation type="submission" date="2020-11" db="EMBL/GenBank/DDBJ databases">
        <authorList>
            <person name="McCartney M.A."/>
            <person name="Auch B."/>
            <person name="Kono T."/>
            <person name="Mallez S."/>
            <person name="Becker A."/>
            <person name="Gohl D.M."/>
            <person name="Silverstein K.A.T."/>
            <person name="Koren S."/>
            <person name="Bechman K.B."/>
            <person name="Herman A."/>
            <person name="Abrahante J.E."/>
            <person name="Garbe J."/>
        </authorList>
    </citation>
    <scope>NUCLEOTIDE SEQUENCE</scope>
    <source>
        <strain evidence="2">Duluth1</strain>
        <tissue evidence="2">Whole animal</tissue>
    </source>
</reference>
<sequence>MIADIRHLHRDPYIPRQSYGNNPVNAVRVPKTGTLPERHQHSSGLPLPGSDAAVLRYTGTLPAFTGAQPGHYRQKPGQCQDAAGFHRGTTGDNRGSAGLHQDKP</sequence>
<dbReference type="Proteomes" id="UP000828390">
    <property type="component" value="Unassembled WGS sequence"/>
</dbReference>
<proteinExistence type="predicted"/>
<evidence type="ECO:0000313" key="3">
    <source>
        <dbReference type="Proteomes" id="UP000828390"/>
    </source>
</evidence>
<gene>
    <name evidence="2" type="ORF">DPMN_012180</name>
</gene>
<accession>A0A9D4N1W8</accession>
<feature type="compositionally biased region" description="Basic and acidic residues" evidence="1">
    <location>
        <begin position="1"/>
        <end position="13"/>
    </location>
</feature>
<keyword evidence="3" id="KW-1185">Reference proteome</keyword>
<name>A0A9D4N1W8_DREPO</name>